<dbReference type="Pfam" id="PF01557">
    <property type="entry name" value="FAA_hydrolase"/>
    <property type="match status" value="1"/>
</dbReference>
<dbReference type="EMBL" id="ML986787">
    <property type="protein sequence ID" value="KAF2258073.1"/>
    <property type="molecule type" value="Genomic_DNA"/>
</dbReference>
<evidence type="ECO:0000313" key="5">
    <source>
        <dbReference type="Proteomes" id="UP000800093"/>
    </source>
</evidence>
<dbReference type="GO" id="GO:0016787">
    <property type="term" value="F:hydrolase activity"/>
    <property type="evidence" value="ECO:0007669"/>
    <property type="project" value="UniProtKB-KW"/>
</dbReference>
<sequence>MAPNWERLIRFEATDGRILRGEPILPTPDFDIGSTTEATGLQAQVINIINGDVFAPDSKVTDETVTVKKLLGPVEQAEVPIIRCIGLNFIKHIKEGGRTLPPFPSTFIKATTCLNDHGAPIVVPKIAQDNQADYEGELCFIISKDAKDVPESQAYDYIGGYLAGNDVSSRKLQRDPKLAGTVPQWGFSKGFDTYAPLGPAIVSTKVVPDPSKLYLKTVVNGELRQSETIDDLCFKVPYLVAYCSQGTTLKRGTVIMTGTPSGVGYAMKEPQFLKPGDVVEVNVSPEIGTLRNTVEFA</sequence>
<keyword evidence="5" id="KW-1185">Reference proteome</keyword>
<dbReference type="Gene3D" id="3.90.850.10">
    <property type="entry name" value="Fumarylacetoacetase-like, C-terminal domain"/>
    <property type="match status" value="1"/>
</dbReference>
<evidence type="ECO:0000259" key="3">
    <source>
        <dbReference type="Pfam" id="PF01557"/>
    </source>
</evidence>
<dbReference type="GO" id="GO:0006107">
    <property type="term" value="P:oxaloacetate metabolic process"/>
    <property type="evidence" value="ECO:0007669"/>
    <property type="project" value="UniProtKB-ARBA"/>
</dbReference>
<comment type="caution">
    <text evidence="4">The sequence shown here is derived from an EMBL/GenBank/DDBJ whole genome shotgun (WGS) entry which is preliminary data.</text>
</comment>
<evidence type="ECO:0000313" key="4">
    <source>
        <dbReference type="EMBL" id="KAF2258073.1"/>
    </source>
</evidence>
<dbReference type="GO" id="GO:0046872">
    <property type="term" value="F:metal ion binding"/>
    <property type="evidence" value="ECO:0007669"/>
    <property type="project" value="UniProtKB-KW"/>
</dbReference>
<dbReference type="PANTHER" id="PTHR11820:SF100">
    <property type="entry name" value="FUMARYLACETOACETATE HYDROLASE FAMILY PROTEIN (AFU_ORTHOLOGUE AFUA_4G01490)"/>
    <property type="match status" value="1"/>
</dbReference>
<dbReference type="AlphaFoldDB" id="A0A9P4MY11"/>
<evidence type="ECO:0000256" key="1">
    <source>
        <dbReference type="ARBA" id="ARBA00010211"/>
    </source>
</evidence>
<protein>
    <submittedName>
        <fullName evidence="4">Fumarylacetoacetate hydrolase family protein-like protein</fullName>
    </submittedName>
</protein>
<dbReference type="PANTHER" id="PTHR11820">
    <property type="entry name" value="ACYLPYRUVASE"/>
    <property type="match status" value="1"/>
</dbReference>
<dbReference type="Proteomes" id="UP000800093">
    <property type="component" value="Unassembled WGS sequence"/>
</dbReference>
<dbReference type="InterPro" id="IPR036663">
    <property type="entry name" value="Fumarylacetoacetase_C_sf"/>
</dbReference>
<dbReference type="OrthoDB" id="411064at2759"/>
<name>A0A9P4MY11_9PLEO</name>
<accession>A0A9P4MY11</accession>
<comment type="similarity">
    <text evidence="1">Belongs to the FAH family.</text>
</comment>
<dbReference type="FunFam" id="3.90.850.10:FF:000002">
    <property type="entry name" value="2-hydroxyhepta-2,4-diene-1,7-dioate isomerase"/>
    <property type="match status" value="1"/>
</dbReference>
<dbReference type="SUPFAM" id="SSF56529">
    <property type="entry name" value="FAH"/>
    <property type="match status" value="1"/>
</dbReference>
<feature type="domain" description="Fumarylacetoacetase-like C-terminal" evidence="3">
    <location>
        <begin position="82"/>
        <end position="294"/>
    </location>
</feature>
<organism evidence="4 5">
    <name type="scientific">Lojkania enalia</name>
    <dbReference type="NCBI Taxonomy" id="147567"/>
    <lineage>
        <taxon>Eukaryota</taxon>
        <taxon>Fungi</taxon>
        <taxon>Dikarya</taxon>
        <taxon>Ascomycota</taxon>
        <taxon>Pezizomycotina</taxon>
        <taxon>Dothideomycetes</taxon>
        <taxon>Pleosporomycetidae</taxon>
        <taxon>Pleosporales</taxon>
        <taxon>Pleosporales incertae sedis</taxon>
        <taxon>Lojkania</taxon>
    </lineage>
</organism>
<evidence type="ECO:0000256" key="2">
    <source>
        <dbReference type="ARBA" id="ARBA00022723"/>
    </source>
</evidence>
<reference evidence="5" key="1">
    <citation type="journal article" date="2020" name="Stud. Mycol.">
        <title>101 Dothideomycetes genomes: A test case for predicting lifestyles and emergence of pathogens.</title>
        <authorList>
            <person name="Haridas S."/>
            <person name="Albert R."/>
            <person name="Binder M."/>
            <person name="Bloem J."/>
            <person name="LaButti K."/>
            <person name="Salamov A."/>
            <person name="Andreopoulos B."/>
            <person name="Baker S."/>
            <person name="Barry K."/>
            <person name="Bills G."/>
            <person name="Bluhm B."/>
            <person name="Cannon C."/>
            <person name="Castanera R."/>
            <person name="Culley D."/>
            <person name="Daum C."/>
            <person name="Ezra D."/>
            <person name="Gonzalez J."/>
            <person name="Henrissat B."/>
            <person name="Kuo A."/>
            <person name="Liang C."/>
            <person name="Lipzen A."/>
            <person name="Lutzoni F."/>
            <person name="Magnuson J."/>
            <person name="Mondo S."/>
            <person name="Nolan M."/>
            <person name="Ohm R."/>
            <person name="Pangilinan J."/>
            <person name="Park H.-J."/>
            <person name="Ramirez L."/>
            <person name="Alfaro M."/>
            <person name="Sun H."/>
            <person name="Tritt A."/>
            <person name="Yoshinaga Y."/>
            <person name="Zwiers L.-H."/>
            <person name="Turgeon B."/>
            <person name="Goodwin S."/>
            <person name="Spatafora J."/>
            <person name="Crous P."/>
            <person name="Grigoriev I."/>
        </authorList>
    </citation>
    <scope>NUCLEOTIDE SEQUENCE [LARGE SCALE GENOMIC DNA]</scope>
    <source>
        <strain evidence="5">CBS 304.66</strain>
    </source>
</reference>
<proteinExistence type="inferred from homology"/>
<keyword evidence="2" id="KW-0479">Metal-binding</keyword>
<dbReference type="GO" id="GO:0050163">
    <property type="term" value="F:oxaloacetate tautomerase activity"/>
    <property type="evidence" value="ECO:0007669"/>
    <property type="project" value="UniProtKB-ARBA"/>
</dbReference>
<gene>
    <name evidence="4" type="ORF">CC78DRAFT_479852</name>
</gene>
<dbReference type="InterPro" id="IPR011234">
    <property type="entry name" value="Fumarylacetoacetase-like_C"/>
</dbReference>